<keyword evidence="5" id="KW-0472">Membrane</keyword>
<name>A0A7K1FQG8_9ACTN</name>
<keyword evidence="4 7" id="KW-0808">Transferase</keyword>
<dbReference type="EMBL" id="WLYK01000009">
    <property type="protein sequence ID" value="MTD16381.1"/>
    <property type="molecule type" value="Genomic_DNA"/>
</dbReference>
<keyword evidence="3" id="KW-0997">Cell inner membrane</keyword>
<evidence type="ECO:0000256" key="4">
    <source>
        <dbReference type="ARBA" id="ARBA00022679"/>
    </source>
</evidence>
<dbReference type="GO" id="GO:0016746">
    <property type="term" value="F:acyltransferase activity"/>
    <property type="evidence" value="ECO:0007669"/>
    <property type="project" value="UniProtKB-KW"/>
</dbReference>
<accession>A0A7K1FQG8</accession>
<dbReference type="Pfam" id="PF03279">
    <property type="entry name" value="Lip_A_acyltrans"/>
    <property type="match status" value="1"/>
</dbReference>
<dbReference type="CDD" id="cd07984">
    <property type="entry name" value="LPLAT_LABLAT-like"/>
    <property type="match status" value="1"/>
</dbReference>
<keyword evidence="2" id="KW-1003">Cell membrane</keyword>
<comment type="caution">
    <text evidence="7">The sequence shown here is derived from an EMBL/GenBank/DDBJ whole genome shotgun (WGS) entry which is preliminary data.</text>
</comment>
<keyword evidence="6 7" id="KW-0012">Acyltransferase</keyword>
<protein>
    <submittedName>
        <fullName evidence="7">Phosphatidylinositol mannoside acyltransferase</fullName>
    </submittedName>
</protein>
<gene>
    <name evidence="7" type="ORF">GIS00_20785</name>
</gene>
<proteinExistence type="predicted"/>
<evidence type="ECO:0000256" key="1">
    <source>
        <dbReference type="ARBA" id="ARBA00004533"/>
    </source>
</evidence>
<evidence type="ECO:0000256" key="5">
    <source>
        <dbReference type="ARBA" id="ARBA00023136"/>
    </source>
</evidence>
<evidence type="ECO:0000313" key="7">
    <source>
        <dbReference type="EMBL" id="MTD16381.1"/>
    </source>
</evidence>
<dbReference type="GO" id="GO:0009247">
    <property type="term" value="P:glycolipid biosynthetic process"/>
    <property type="evidence" value="ECO:0007669"/>
    <property type="project" value="UniProtKB-ARBA"/>
</dbReference>
<dbReference type="NCBIfam" id="NF005919">
    <property type="entry name" value="PRK07920.1"/>
    <property type="match status" value="1"/>
</dbReference>
<evidence type="ECO:0000313" key="8">
    <source>
        <dbReference type="Proteomes" id="UP000460221"/>
    </source>
</evidence>
<dbReference type="RefSeq" id="WP_322098226.1">
    <property type="nucleotide sequence ID" value="NZ_WLYK01000009.1"/>
</dbReference>
<evidence type="ECO:0000256" key="6">
    <source>
        <dbReference type="ARBA" id="ARBA00023315"/>
    </source>
</evidence>
<evidence type="ECO:0000256" key="2">
    <source>
        <dbReference type="ARBA" id="ARBA00022475"/>
    </source>
</evidence>
<dbReference type="PANTHER" id="PTHR30606:SF10">
    <property type="entry name" value="PHOSPHATIDYLINOSITOL MANNOSIDE ACYLTRANSFERASE"/>
    <property type="match status" value="1"/>
</dbReference>
<sequence length="327" mass="35392">MSPAGTFADRAADLGYRAAWAGIRTVPPGITTPVANLLADRALRRRGKGVVQYARNLRRVLTWSEAGPGTVPVTPAELSDTVRRGLRSYARYWLETFRLESMDHAAVAASAEANTVGLHHIRDAVAAGRGVVMALPHSGNWDVAGLMITREFGSLTSVAERLRPESLYDRFVAYRESLGMEILPLTGGHASVSQQLKDRLTAGGIVCLLGDRDLTSSGVPVTFFGEQTRMPAGPAMLAALTGADLVVVHLTYTPDGWHQTVSPPVQLPGSRLAEQVRGGTQLVADGFAANIRATPHDWHMLQPLWIEDLPPERQAALQQRSGGRERR</sequence>
<keyword evidence="8" id="KW-1185">Reference proteome</keyword>
<dbReference type="PANTHER" id="PTHR30606">
    <property type="entry name" value="LIPID A BIOSYNTHESIS LAUROYL ACYLTRANSFERASE"/>
    <property type="match status" value="1"/>
</dbReference>
<reference evidence="7 8" key="1">
    <citation type="submission" date="2019-11" db="EMBL/GenBank/DDBJ databases">
        <authorList>
            <person name="Jiang L.-Q."/>
        </authorList>
    </citation>
    <scope>NUCLEOTIDE SEQUENCE [LARGE SCALE GENOMIC DNA]</scope>
    <source>
        <strain evidence="7 8">YIM 132087</strain>
    </source>
</reference>
<evidence type="ECO:0000256" key="3">
    <source>
        <dbReference type="ARBA" id="ARBA00022519"/>
    </source>
</evidence>
<organism evidence="7 8">
    <name type="scientific">Nakamurella alba</name>
    <dbReference type="NCBI Taxonomy" id="2665158"/>
    <lineage>
        <taxon>Bacteria</taxon>
        <taxon>Bacillati</taxon>
        <taxon>Actinomycetota</taxon>
        <taxon>Actinomycetes</taxon>
        <taxon>Nakamurellales</taxon>
        <taxon>Nakamurellaceae</taxon>
        <taxon>Nakamurella</taxon>
    </lineage>
</organism>
<comment type="subcellular location">
    <subcellularLocation>
        <location evidence="1">Cell inner membrane</location>
    </subcellularLocation>
</comment>
<dbReference type="Proteomes" id="UP000460221">
    <property type="component" value="Unassembled WGS sequence"/>
</dbReference>
<dbReference type="InterPro" id="IPR004960">
    <property type="entry name" value="LipA_acyltrans"/>
</dbReference>
<dbReference type="GO" id="GO:0005886">
    <property type="term" value="C:plasma membrane"/>
    <property type="evidence" value="ECO:0007669"/>
    <property type="project" value="UniProtKB-SubCell"/>
</dbReference>
<dbReference type="AlphaFoldDB" id="A0A7K1FQG8"/>